<accession>A0A1M4MYM1</accession>
<feature type="domain" description="STAS" evidence="1">
    <location>
        <begin position="1"/>
        <end position="95"/>
    </location>
</feature>
<organism evidence="2 3">
    <name type="scientific">Donghicola eburneus</name>
    <dbReference type="NCBI Taxonomy" id="393278"/>
    <lineage>
        <taxon>Bacteria</taxon>
        <taxon>Pseudomonadati</taxon>
        <taxon>Pseudomonadota</taxon>
        <taxon>Alphaproteobacteria</taxon>
        <taxon>Rhodobacterales</taxon>
        <taxon>Roseobacteraceae</taxon>
        <taxon>Donghicola</taxon>
    </lineage>
</organism>
<sequence>MASDSLSTLTLEPDDWLDDPETAIGALSAAVATGEVCVDASGPRMLPAQVLQMLISARKSVEAQGGRFVLRAPSEGVVRSLTALGFADYFEGALQ</sequence>
<dbReference type="AlphaFoldDB" id="A0A1M4MYM1"/>
<dbReference type="PROSITE" id="PS50801">
    <property type="entry name" value="STAS"/>
    <property type="match status" value="1"/>
</dbReference>
<name>A0A1M4MYM1_9RHOB</name>
<proteinExistence type="predicted"/>
<dbReference type="InterPro" id="IPR002645">
    <property type="entry name" value="STAS_dom"/>
</dbReference>
<evidence type="ECO:0000259" key="1">
    <source>
        <dbReference type="PROSITE" id="PS50801"/>
    </source>
</evidence>
<dbReference type="RefSeq" id="WP_083595662.1">
    <property type="nucleotide sequence ID" value="NZ_FMJB01000047.1"/>
</dbReference>
<protein>
    <recommendedName>
        <fullName evidence="1">STAS domain-containing protein</fullName>
    </recommendedName>
</protein>
<dbReference type="EMBL" id="FMJB01000047">
    <property type="protein sequence ID" value="SCM67680.1"/>
    <property type="molecule type" value="Genomic_DNA"/>
</dbReference>
<dbReference type="Pfam" id="PF13466">
    <property type="entry name" value="STAS_2"/>
    <property type="match status" value="1"/>
</dbReference>
<evidence type="ECO:0000313" key="3">
    <source>
        <dbReference type="Proteomes" id="UP000184085"/>
    </source>
</evidence>
<dbReference type="SUPFAM" id="SSF52091">
    <property type="entry name" value="SpoIIaa-like"/>
    <property type="match status" value="1"/>
</dbReference>
<gene>
    <name evidence="2" type="ORF">KARMA_1882</name>
</gene>
<dbReference type="InterPro" id="IPR036513">
    <property type="entry name" value="STAS_dom_sf"/>
</dbReference>
<reference evidence="3" key="1">
    <citation type="submission" date="2016-09" db="EMBL/GenBank/DDBJ databases">
        <authorList>
            <person name="Wibberg D."/>
        </authorList>
    </citation>
    <scope>NUCLEOTIDE SEQUENCE [LARGE SCALE GENOMIC DNA]</scope>
</reference>
<evidence type="ECO:0000313" key="2">
    <source>
        <dbReference type="EMBL" id="SCM67680.1"/>
    </source>
</evidence>
<dbReference type="InterPro" id="IPR058548">
    <property type="entry name" value="MlaB-like_STAS"/>
</dbReference>
<dbReference type="Gene3D" id="3.30.750.24">
    <property type="entry name" value="STAS domain"/>
    <property type="match status" value="1"/>
</dbReference>
<keyword evidence="3" id="KW-1185">Reference proteome</keyword>
<dbReference type="Proteomes" id="UP000184085">
    <property type="component" value="Unassembled WGS sequence"/>
</dbReference>